<dbReference type="GO" id="GO:0031037">
    <property type="term" value="P:myosin II filament disassembly"/>
    <property type="evidence" value="ECO:0007669"/>
    <property type="project" value="TreeGrafter"/>
</dbReference>
<dbReference type="Pfam" id="PF02816">
    <property type="entry name" value="Alpha_kinase"/>
    <property type="match status" value="1"/>
</dbReference>
<keyword evidence="4" id="KW-0418">Kinase</keyword>
<feature type="domain" description="Alpha-type protein kinase" evidence="7">
    <location>
        <begin position="20"/>
        <end position="226"/>
    </location>
</feature>
<dbReference type="GO" id="GO:0005524">
    <property type="term" value="F:ATP binding"/>
    <property type="evidence" value="ECO:0007669"/>
    <property type="project" value="UniProtKB-KW"/>
</dbReference>
<comment type="caution">
    <text evidence="8">The sequence shown here is derived from an EMBL/GenBank/DDBJ whole genome shotgun (WGS) entry which is preliminary data.</text>
</comment>
<keyword evidence="2" id="KW-0808">Transferase</keyword>
<accession>A0AAE0C441</accession>
<keyword evidence="9" id="KW-1185">Reference proteome</keyword>
<evidence type="ECO:0000256" key="4">
    <source>
        <dbReference type="ARBA" id="ARBA00022777"/>
    </source>
</evidence>
<organism evidence="8 9">
    <name type="scientific">Cymbomonas tetramitiformis</name>
    <dbReference type="NCBI Taxonomy" id="36881"/>
    <lineage>
        <taxon>Eukaryota</taxon>
        <taxon>Viridiplantae</taxon>
        <taxon>Chlorophyta</taxon>
        <taxon>Pyramimonadophyceae</taxon>
        <taxon>Pyramimonadales</taxon>
        <taxon>Pyramimonadaceae</taxon>
        <taxon>Cymbomonas</taxon>
    </lineage>
</organism>
<evidence type="ECO:0000313" key="9">
    <source>
        <dbReference type="Proteomes" id="UP001190700"/>
    </source>
</evidence>
<dbReference type="Gene3D" id="3.30.200.20">
    <property type="entry name" value="Phosphorylase Kinase, domain 1"/>
    <property type="match status" value="2"/>
</dbReference>
<name>A0AAE0C441_9CHLO</name>
<evidence type="ECO:0000256" key="5">
    <source>
        <dbReference type="ARBA" id="ARBA00022840"/>
    </source>
</evidence>
<keyword evidence="1" id="KW-0723">Serine/threonine-protein kinase</keyword>
<feature type="compositionally biased region" description="Basic and acidic residues" evidence="6">
    <location>
        <begin position="234"/>
        <end position="245"/>
    </location>
</feature>
<evidence type="ECO:0000256" key="2">
    <source>
        <dbReference type="ARBA" id="ARBA00022679"/>
    </source>
</evidence>
<dbReference type="SUPFAM" id="SSF56112">
    <property type="entry name" value="Protein kinase-like (PK-like)"/>
    <property type="match status" value="1"/>
</dbReference>
<dbReference type="InterPro" id="IPR051852">
    <property type="entry name" value="Alpha-type_PK"/>
</dbReference>
<keyword evidence="5" id="KW-0067">ATP-binding</keyword>
<dbReference type="Proteomes" id="UP001190700">
    <property type="component" value="Unassembled WGS sequence"/>
</dbReference>
<dbReference type="PANTHER" id="PTHR45992:SF2">
    <property type="entry name" value="EUKARYOTIC ELONGATION FACTOR 2 KINASE"/>
    <property type="match status" value="1"/>
</dbReference>
<gene>
    <name evidence="8" type="ORF">CYMTET_43020</name>
</gene>
<dbReference type="InterPro" id="IPR004166">
    <property type="entry name" value="a-kinase_dom"/>
</dbReference>
<evidence type="ECO:0000256" key="6">
    <source>
        <dbReference type="SAM" id="MobiDB-lite"/>
    </source>
</evidence>
<dbReference type="AlphaFoldDB" id="A0AAE0C441"/>
<dbReference type="PROSITE" id="PS51158">
    <property type="entry name" value="ALPHA_KINASE"/>
    <property type="match status" value="1"/>
</dbReference>
<dbReference type="GO" id="GO:1903013">
    <property type="term" value="P:response to differentiation-inducing factor 1"/>
    <property type="evidence" value="ECO:0007669"/>
    <property type="project" value="TreeGrafter"/>
</dbReference>
<dbReference type="SMART" id="SM00811">
    <property type="entry name" value="Alpha_kinase"/>
    <property type="match status" value="1"/>
</dbReference>
<dbReference type="InterPro" id="IPR011009">
    <property type="entry name" value="Kinase-like_dom_sf"/>
</dbReference>
<evidence type="ECO:0000256" key="1">
    <source>
        <dbReference type="ARBA" id="ARBA00022527"/>
    </source>
</evidence>
<feature type="region of interest" description="Disordered" evidence="6">
    <location>
        <begin position="224"/>
        <end position="273"/>
    </location>
</feature>
<keyword evidence="3" id="KW-0547">Nucleotide-binding</keyword>
<evidence type="ECO:0000256" key="3">
    <source>
        <dbReference type="ARBA" id="ARBA00022741"/>
    </source>
</evidence>
<sequence>MAATAPTHSAGHRYRAIKYTYDVASGSWEKEPIRVSFSRRAFQEGGMRLCFRACEYDKNGNFVECVAKVFKPELHAADHEYYDEAMTQMIAESHAQEFNRKSRTHKVALLPCNVLQIQDGRLGGSKLCALEPYLPGDYVKHNDNAGAVETNEAVPQAFSHFTYENSNRLLVVCDIQGVGDFYTDPQIHFFDGEGFGSGNLGLDGLNRFLNSHACTSVCEELRLPPLRPGETDEQMARRLQAEESKPPPSQAATSHPEDGYSSSSSSDSSWRCMRRNAGSKNLEEAMRILRFQ</sequence>
<dbReference type="Gene3D" id="3.20.200.10">
    <property type="entry name" value="MHCK/EF2 kinase"/>
    <property type="match status" value="1"/>
</dbReference>
<reference evidence="8 9" key="1">
    <citation type="journal article" date="2015" name="Genome Biol. Evol.">
        <title>Comparative Genomics of a Bacterivorous Green Alga Reveals Evolutionary Causalities and Consequences of Phago-Mixotrophic Mode of Nutrition.</title>
        <authorList>
            <person name="Burns J.A."/>
            <person name="Paasch A."/>
            <person name="Narechania A."/>
            <person name="Kim E."/>
        </authorList>
    </citation>
    <scope>NUCLEOTIDE SEQUENCE [LARGE SCALE GENOMIC DNA]</scope>
    <source>
        <strain evidence="8 9">PLY_AMNH</strain>
    </source>
</reference>
<protein>
    <recommendedName>
        <fullName evidence="7">Alpha-type protein kinase domain-containing protein</fullName>
    </recommendedName>
</protein>
<evidence type="ECO:0000313" key="8">
    <source>
        <dbReference type="EMBL" id="KAK3247484.1"/>
    </source>
</evidence>
<evidence type="ECO:0000259" key="7">
    <source>
        <dbReference type="PROSITE" id="PS51158"/>
    </source>
</evidence>
<proteinExistence type="predicted"/>
<dbReference type="GO" id="GO:0004674">
    <property type="term" value="F:protein serine/threonine kinase activity"/>
    <property type="evidence" value="ECO:0007669"/>
    <property type="project" value="UniProtKB-KW"/>
</dbReference>
<dbReference type="EMBL" id="LGRX02028928">
    <property type="protein sequence ID" value="KAK3247484.1"/>
    <property type="molecule type" value="Genomic_DNA"/>
</dbReference>
<dbReference type="PANTHER" id="PTHR45992">
    <property type="entry name" value="EUKARYOTIC ELONGATION FACTOR 2 KINASE-RELATED"/>
    <property type="match status" value="1"/>
</dbReference>